<dbReference type="RefSeq" id="XP_035828262.1">
    <property type="nucleotide sequence ID" value="XM_035972369.1"/>
</dbReference>
<reference evidence="4 5" key="1">
    <citation type="submission" date="2025-05" db="UniProtKB">
        <authorList>
            <consortium name="RefSeq"/>
        </authorList>
    </citation>
    <scope>IDENTIFICATION</scope>
</reference>
<evidence type="ECO:0000313" key="6">
    <source>
        <dbReference type="RefSeq" id="XP_035828262.1"/>
    </source>
</evidence>
<dbReference type="SUPFAM" id="SSF141255">
    <property type="entry name" value="YccV-like"/>
    <property type="match status" value="1"/>
</dbReference>
<protein>
    <submittedName>
        <fullName evidence="4 5">Clp protease adapter protein ClpF, chloroplastic</fullName>
    </submittedName>
</protein>
<dbReference type="RefSeq" id="XP_012943411.1">
    <property type="nucleotide sequence ID" value="XM_013087957.2"/>
</dbReference>
<feature type="domain" description="Hemimethylated DNA-binding" evidence="2">
    <location>
        <begin position="125"/>
        <end position="226"/>
    </location>
</feature>
<dbReference type="RefSeq" id="XP_005090883.1">
    <property type="nucleotide sequence ID" value="XM_005090826.3"/>
</dbReference>
<dbReference type="InterPro" id="IPR011722">
    <property type="entry name" value="Hemimethylated_DNA-bd_dom"/>
</dbReference>
<dbReference type="Gene3D" id="2.30.30.390">
    <property type="entry name" value="Hemimethylated DNA-binding domain"/>
    <property type="match status" value="1"/>
</dbReference>
<evidence type="ECO:0000259" key="2">
    <source>
        <dbReference type="SMART" id="SM00992"/>
    </source>
</evidence>
<evidence type="ECO:0000256" key="1">
    <source>
        <dbReference type="SAM" id="Phobius"/>
    </source>
</evidence>
<dbReference type="GeneID" id="101861932"/>
<sequence>MPLPLDVGVRAGMVYLVLVLAIPIQYYLSNQMSVPSTQRDANLKRLLKTFYHFKSKYLSLPSWKRWCWSWFKKAESLRTGQKFIILGKDPGKDMGETPAKDVLTYRNPEGYFAKSTEVRSYRPTDVKFRVGQVVKHKIWGYRGVIIGWDAKAHAPEEWLNKMHPPDKTRWRDMPNYSILVDTRDRGTPQSTYVPQENIEVISNYEIQHPFIWDYFDSFDGALYIMRKALRYFYPKDG</sequence>
<dbReference type="Pfam" id="PF08755">
    <property type="entry name" value="YccV-like"/>
    <property type="match status" value="1"/>
</dbReference>
<keyword evidence="1" id="KW-1133">Transmembrane helix</keyword>
<dbReference type="InterPro" id="IPR053189">
    <property type="entry name" value="Clp_protease_adapter_ClpF"/>
</dbReference>
<evidence type="ECO:0000313" key="3">
    <source>
        <dbReference type="Proteomes" id="UP000694888"/>
    </source>
</evidence>
<dbReference type="Proteomes" id="UP000694888">
    <property type="component" value="Unplaced"/>
</dbReference>
<keyword evidence="4 5" id="KW-0378">Hydrolase</keyword>
<name>A0ABM0JD07_APLCA</name>
<dbReference type="GO" id="GO:0008233">
    <property type="term" value="F:peptidase activity"/>
    <property type="evidence" value="ECO:0007669"/>
    <property type="project" value="UniProtKB-KW"/>
</dbReference>
<proteinExistence type="predicted"/>
<dbReference type="GO" id="GO:0006508">
    <property type="term" value="P:proteolysis"/>
    <property type="evidence" value="ECO:0007669"/>
    <property type="project" value="UniProtKB-KW"/>
</dbReference>
<gene>
    <name evidence="4 5 6" type="primary">LOC101861932</name>
</gene>
<evidence type="ECO:0000313" key="5">
    <source>
        <dbReference type="RefSeq" id="XP_012943411.1"/>
    </source>
</evidence>
<keyword evidence="1" id="KW-0472">Membrane</keyword>
<dbReference type="SMART" id="SM00992">
    <property type="entry name" value="YccV-like"/>
    <property type="match status" value="1"/>
</dbReference>
<keyword evidence="1" id="KW-0812">Transmembrane</keyword>
<dbReference type="InterPro" id="IPR036623">
    <property type="entry name" value="Hemimethylated_DNA-bd_sf"/>
</dbReference>
<keyword evidence="3" id="KW-1185">Reference proteome</keyword>
<dbReference type="PANTHER" id="PTHR48439">
    <property type="entry name" value="HEMIMETHYLATED DNA-BINDING DOMAIN-CONTAINING PROTEIN"/>
    <property type="match status" value="1"/>
</dbReference>
<dbReference type="PANTHER" id="PTHR48439:SF1">
    <property type="entry name" value="HEMIMETHYLATED DNA-BINDING DOMAIN-CONTAINING PROTEIN"/>
    <property type="match status" value="1"/>
</dbReference>
<feature type="transmembrane region" description="Helical" evidence="1">
    <location>
        <begin position="12"/>
        <end position="29"/>
    </location>
</feature>
<dbReference type="NCBIfam" id="TIGR02097">
    <property type="entry name" value="yccV"/>
    <property type="match status" value="1"/>
</dbReference>
<accession>A0ABM0JD07</accession>
<keyword evidence="4 5" id="KW-0645">Protease</keyword>
<organism evidence="3 4">
    <name type="scientific">Aplysia californica</name>
    <name type="common">California sea hare</name>
    <dbReference type="NCBI Taxonomy" id="6500"/>
    <lineage>
        <taxon>Eukaryota</taxon>
        <taxon>Metazoa</taxon>
        <taxon>Spiralia</taxon>
        <taxon>Lophotrochozoa</taxon>
        <taxon>Mollusca</taxon>
        <taxon>Gastropoda</taxon>
        <taxon>Heterobranchia</taxon>
        <taxon>Euthyneura</taxon>
        <taxon>Tectipleura</taxon>
        <taxon>Aplysiida</taxon>
        <taxon>Aplysioidea</taxon>
        <taxon>Aplysiidae</taxon>
        <taxon>Aplysia</taxon>
    </lineage>
</organism>
<evidence type="ECO:0000313" key="4">
    <source>
        <dbReference type="RefSeq" id="XP_005090883.1"/>
    </source>
</evidence>